<dbReference type="Gene3D" id="1.20.1280.50">
    <property type="match status" value="1"/>
</dbReference>
<name>A0A6N2NFF7_SALVM</name>
<dbReference type="PANTHER" id="PTHR31111">
    <property type="entry name" value="BNAA05G37150D PROTEIN-RELATED"/>
    <property type="match status" value="1"/>
</dbReference>
<organism evidence="3">
    <name type="scientific">Salix viminalis</name>
    <name type="common">Common osier</name>
    <name type="synonym">Basket willow</name>
    <dbReference type="NCBI Taxonomy" id="40686"/>
    <lineage>
        <taxon>Eukaryota</taxon>
        <taxon>Viridiplantae</taxon>
        <taxon>Streptophyta</taxon>
        <taxon>Embryophyta</taxon>
        <taxon>Tracheophyta</taxon>
        <taxon>Spermatophyta</taxon>
        <taxon>Magnoliopsida</taxon>
        <taxon>eudicotyledons</taxon>
        <taxon>Gunneridae</taxon>
        <taxon>Pentapetalae</taxon>
        <taxon>rosids</taxon>
        <taxon>fabids</taxon>
        <taxon>Malpighiales</taxon>
        <taxon>Salicaceae</taxon>
        <taxon>Saliceae</taxon>
        <taxon>Salix</taxon>
    </lineage>
</organism>
<dbReference type="SUPFAM" id="SSF81383">
    <property type="entry name" value="F-box domain"/>
    <property type="match status" value="1"/>
</dbReference>
<dbReference type="CDD" id="cd22157">
    <property type="entry name" value="F-box_AtFBW1-like"/>
    <property type="match status" value="1"/>
</dbReference>
<dbReference type="InterPro" id="IPR036047">
    <property type="entry name" value="F-box-like_dom_sf"/>
</dbReference>
<evidence type="ECO:0000256" key="1">
    <source>
        <dbReference type="SAM" id="MobiDB-lite"/>
    </source>
</evidence>
<evidence type="ECO:0000259" key="2">
    <source>
        <dbReference type="PROSITE" id="PS50181"/>
    </source>
</evidence>
<feature type="region of interest" description="Disordered" evidence="1">
    <location>
        <begin position="1"/>
        <end position="23"/>
    </location>
</feature>
<accession>A0A6N2NFF7</accession>
<sequence>MGSNISQMRSSSSSSSRESVNTNRQQIPEDVILDILSRLPAKSVVRFRRVSRTWCSFTHDPFFASLHHDRSITRDKGNALLLSYPDPSSSSTSFSFFERKQGFRNLQISHVDQQYARLSESSEAFSAYMIAEAIVLTYVFTTQETITFHGVKYIGRVLASILILFTNLDILSASIPPQGITKCLIL</sequence>
<proteinExistence type="predicted"/>
<dbReference type="PROSITE" id="PS50181">
    <property type="entry name" value="FBOX"/>
    <property type="match status" value="1"/>
</dbReference>
<feature type="domain" description="F-box" evidence="2">
    <location>
        <begin position="21"/>
        <end position="66"/>
    </location>
</feature>
<dbReference type="Pfam" id="PF00646">
    <property type="entry name" value="F-box"/>
    <property type="match status" value="1"/>
</dbReference>
<reference evidence="3" key="1">
    <citation type="submission" date="2019-03" db="EMBL/GenBank/DDBJ databases">
        <authorList>
            <person name="Mank J."/>
            <person name="Almeida P."/>
        </authorList>
    </citation>
    <scope>NUCLEOTIDE SEQUENCE</scope>
    <source>
        <strain evidence="3">78183</strain>
    </source>
</reference>
<evidence type="ECO:0000313" key="3">
    <source>
        <dbReference type="EMBL" id="VFU65430.1"/>
    </source>
</evidence>
<dbReference type="EMBL" id="CAADRP010002285">
    <property type="protein sequence ID" value="VFU65430.1"/>
    <property type="molecule type" value="Genomic_DNA"/>
</dbReference>
<protein>
    <recommendedName>
        <fullName evidence="2">F-box domain-containing protein</fullName>
    </recommendedName>
</protein>
<gene>
    <name evidence="3" type="ORF">SVIM_LOCUS502107</name>
</gene>
<dbReference type="PANTHER" id="PTHR31111:SF138">
    <property type="entry name" value="F-BOX ASSOCIATED DOMAIN-CONTAINING PROTEIN"/>
    <property type="match status" value="1"/>
</dbReference>
<dbReference type="InterPro" id="IPR001810">
    <property type="entry name" value="F-box_dom"/>
</dbReference>
<dbReference type="AlphaFoldDB" id="A0A6N2NFF7"/>
<dbReference type="SMART" id="SM00256">
    <property type="entry name" value="FBOX"/>
    <property type="match status" value="1"/>
</dbReference>